<evidence type="ECO:0000256" key="1">
    <source>
        <dbReference type="ARBA" id="ARBA00007189"/>
    </source>
</evidence>
<proteinExistence type="inferred from homology"/>
<keyword evidence="3" id="KW-1185">Reference proteome</keyword>
<dbReference type="Proteomes" id="UP000677305">
    <property type="component" value="Chromosome"/>
</dbReference>
<dbReference type="EMBL" id="CP058561">
    <property type="protein sequence ID" value="QUH27811.1"/>
    <property type="molecule type" value="Genomic_DNA"/>
</dbReference>
<dbReference type="OrthoDB" id="5396775at2"/>
<comment type="similarity">
    <text evidence="1">Belongs to the UPF0751 family.</text>
</comment>
<dbReference type="Pfam" id="PF10087">
    <property type="entry name" value="DUF2325"/>
    <property type="match status" value="1"/>
</dbReference>
<dbReference type="RefSeq" id="WP_113671482.1">
    <property type="nucleotide sequence ID" value="NZ_CAJXUH010000011.1"/>
</dbReference>
<dbReference type="KEGG" id="vgu:HYG85_02330"/>
<reference evidence="2 3" key="1">
    <citation type="submission" date="2020-07" db="EMBL/GenBank/DDBJ databases">
        <title>Vallitalea guaymasensis genome.</title>
        <authorList>
            <person name="Postec A."/>
        </authorList>
    </citation>
    <scope>NUCLEOTIDE SEQUENCE [LARGE SCALE GENOMIC DNA]</scope>
    <source>
        <strain evidence="2 3">Ra1766G1</strain>
    </source>
</reference>
<organism evidence="2 3">
    <name type="scientific">Vallitalea guaymasensis</name>
    <dbReference type="NCBI Taxonomy" id="1185412"/>
    <lineage>
        <taxon>Bacteria</taxon>
        <taxon>Bacillati</taxon>
        <taxon>Bacillota</taxon>
        <taxon>Clostridia</taxon>
        <taxon>Lachnospirales</taxon>
        <taxon>Vallitaleaceae</taxon>
        <taxon>Vallitalea</taxon>
    </lineage>
</organism>
<accession>A0A8J8M7M1</accession>
<dbReference type="AlphaFoldDB" id="A0A8J8M7M1"/>
<protein>
    <submittedName>
        <fullName evidence="2">DUF2325 domain-containing protein</fullName>
    </submittedName>
</protein>
<dbReference type="InterPro" id="IPR016772">
    <property type="entry name" value="UCP020408"/>
</dbReference>
<sequence>MSIVLIGGHDRMHREYKTVCKNAGHKLKVFTQMSGGLSKSIGTPDALLIFTSTVSHKMVKIANKEAKKKNIPILRCHSSSIDALHNSIKNLESVI</sequence>
<gene>
    <name evidence="2" type="ORF">HYG85_02330</name>
</gene>
<name>A0A8J8M7M1_9FIRM</name>
<evidence type="ECO:0000313" key="2">
    <source>
        <dbReference type="EMBL" id="QUH27811.1"/>
    </source>
</evidence>
<evidence type="ECO:0000313" key="3">
    <source>
        <dbReference type="Proteomes" id="UP000677305"/>
    </source>
</evidence>